<name>E0N6C8_NEIM3</name>
<comment type="caution">
    <text evidence="1">The sequence shown here is derived from an EMBL/GenBank/DDBJ whole genome shotgun (WGS) entry which is preliminary data.</text>
</comment>
<dbReference type="HOGENOM" id="CLU_3254541_0_0_4"/>
<evidence type="ECO:0000313" key="1">
    <source>
        <dbReference type="EMBL" id="EFM05436.1"/>
    </source>
</evidence>
<sequence>MAVIHTPCQNKRLFCNRFTRRRFDAQVRTMPSERLSECEACP</sequence>
<protein>
    <submittedName>
        <fullName evidence="1">Uncharacterized protein</fullName>
    </submittedName>
</protein>
<proteinExistence type="predicted"/>
<gene>
    <name evidence="1" type="ORF">HMPREF0602_0058</name>
</gene>
<accession>E0N6C8</accession>
<dbReference type="EMBL" id="AEEF01000001">
    <property type="protein sequence ID" value="EFM05436.1"/>
    <property type="molecule type" value="Genomic_DNA"/>
</dbReference>
<dbReference type="Proteomes" id="UP000005526">
    <property type="component" value="Unassembled WGS sequence"/>
</dbReference>
<evidence type="ECO:0000313" key="2">
    <source>
        <dbReference type="Proteomes" id="UP000005526"/>
    </source>
</evidence>
<organism evidence="1 2">
    <name type="scientific">Neisseria meningitidis serogroup B (strain ATCC 13091 / M2091)</name>
    <dbReference type="NCBI Taxonomy" id="862513"/>
    <lineage>
        <taxon>Bacteria</taxon>
        <taxon>Pseudomonadati</taxon>
        <taxon>Pseudomonadota</taxon>
        <taxon>Betaproteobacteria</taxon>
        <taxon>Neisseriales</taxon>
        <taxon>Neisseriaceae</taxon>
        <taxon>Neisseria</taxon>
    </lineage>
</organism>
<reference evidence="1 2" key="1">
    <citation type="submission" date="2010-07" db="EMBL/GenBank/DDBJ databases">
        <authorList>
            <person name="Muzny D."/>
            <person name="Qin X."/>
            <person name="Deng J."/>
            <person name="Jiang H."/>
            <person name="Liu Y."/>
            <person name="Qu J."/>
            <person name="Song X.-Z."/>
            <person name="Zhang L."/>
            <person name="Thornton R."/>
            <person name="Coyle M."/>
            <person name="Francisco L."/>
            <person name="Jackson L."/>
            <person name="Javaid M."/>
            <person name="Korchina V."/>
            <person name="Kovar C."/>
            <person name="Mata R."/>
            <person name="Mathew T."/>
            <person name="Ngo R."/>
            <person name="Nguyen L."/>
            <person name="Nguyen N."/>
            <person name="Okwuonu G."/>
            <person name="Ongeri F."/>
            <person name="Pham C."/>
            <person name="Simmons D."/>
            <person name="Wilczek-Boney K."/>
            <person name="Hale W."/>
            <person name="Jakkamsetti A."/>
            <person name="Pham P."/>
            <person name="Ruth R."/>
            <person name="San Lucas F."/>
            <person name="Warren J."/>
            <person name="Zhang J."/>
            <person name="Zhao Z."/>
            <person name="Zhou C."/>
            <person name="Zhu D."/>
            <person name="Lee S."/>
            <person name="Bess C."/>
            <person name="Blankenburg K."/>
            <person name="Forbes L."/>
            <person name="Fu Q."/>
            <person name="Gubbala S."/>
            <person name="Hirani K."/>
            <person name="Jayaseelan J.C."/>
            <person name="Lara F."/>
            <person name="Munidasa M."/>
            <person name="Palculict T."/>
            <person name="Patil S."/>
            <person name="Pu L.-L."/>
            <person name="Saada N."/>
            <person name="Tang L."/>
            <person name="Weissenberger G."/>
            <person name="Zhu Y."/>
            <person name="Hemphill L."/>
            <person name="Shang Y."/>
            <person name="Youmans B."/>
            <person name="Ayvaz T."/>
            <person name="Ross M."/>
            <person name="Santibanez J."/>
            <person name="Aqrawi P."/>
            <person name="Gross S."/>
            <person name="Joshi V."/>
            <person name="Fowler G."/>
            <person name="Nazareth L."/>
            <person name="Reid J."/>
            <person name="Worley K."/>
            <person name="Petrosino J."/>
            <person name="Highlander S."/>
            <person name="Gibbs R."/>
        </authorList>
    </citation>
    <scope>NUCLEOTIDE SEQUENCE [LARGE SCALE GENOMIC DNA]</scope>
    <source>
        <strain evidence="1 2">ATCC 13091</strain>
    </source>
</reference>
<dbReference type="AlphaFoldDB" id="E0N6C8"/>